<protein>
    <submittedName>
        <fullName evidence="1">Uncharacterized protein</fullName>
    </submittedName>
</protein>
<gene>
    <name evidence="1" type="ORF">HHK36_005045</name>
</gene>
<reference evidence="1 2" key="1">
    <citation type="submission" date="2020-04" db="EMBL/GenBank/DDBJ databases">
        <title>Plant Genome Project.</title>
        <authorList>
            <person name="Zhang R.-G."/>
        </authorList>
    </citation>
    <scope>NUCLEOTIDE SEQUENCE [LARGE SCALE GENOMIC DNA]</scope>
    <source>
        <strain evidence="1">YNK0</strain>
        <tissue evidence="1">Leaf</tissue>
    </source>
</reference>
<name>A0A834ZNM5_TETSI</name>
<evidence type="ECO:0000313" key="1">
    <source>
        <dbReference type="EMBL" id="KAF8408975.1"/>
    </source>
</evidence>
<organism evidence="1 2">
    <name type="scientific">Tetracentron sinense</name>
    <name type="common">Spur-leaf</name>
    <dbReference type="NCBI Taxonomy" id="13715"/>
    <lineage>
        <taxon>Eukaryota</taxon>
        <taxon>Viridiplantae</taxon>
        <taxon>Streptophyta</taxon>
        <taxon>Embryophyta</taxon>
        <taxon>Tracheophyta</taxon>
        <taxon>Spermatophyta</taxon>
        <taxon>Magnoliopsida</taxon>
        <taxon>Trochodendrales</taxon>
        <taxon>Trochodendraceae</taxon>
        <taxon>Tetracentron</taxon>
    </lineage>
</organism>
<dbReference type="AlphaFoldDB" id="A0A834ZNM5"/>
<evidence type="ECO:0000313" key="2">
    <source>
        <dbReference type="Proteomes" id="UP000655225"/>
    </source>
</evidence>
<accession>A0A834ZNM5</accession>
<dbReference type="EMBL" id="JABCRI010000003">
    <property type="protein sequence ID" value="KAF8408975.1"/>
    <property type="molecule type" value="Genomic_DNA"/>
</dbReference>
<comment type="caution">
    <text evidence="1">The sequence shown here is derived from an EMBL/GenBank/DDBJ whole genome shotgun (WGS) entry which is preliminary data.</text>
</comment>
<proteinExistence type="predicted"/>
<sequence length="228" mass="24868">MGMIEMALVRQKCCWKMEGWFGRAAAVVARIGRCTAVDPDVSDDLGVEMLATTELAKPSKGGGSSLHLVISIVPTQTLAAPSQTVDLTSEATKVLTSQAVDLTTKATKVLTSQAVDLTQSANTNSYIEKVKCVIAELYSEYASTSSSTTCYPVVDKEECNLKCDAASDRSSSKKLKGKFQRYVGLVLLLKTDKKDGLDVFLVQHDNMDFCLSFIRRYGLIFYFAGKMD</sequence>
<dbReference type="Proteomes" id="UP000655225">
    <property type="component" value="Unassembled WGS sequence"/>
</dbReference>
<keyword evidence="2" id="KW-1185">Reference proteome</keyword>